<keyword evidence="4" id="KW-0411">Iron-sulfur</keyword>
<dbReference type="Proteomes" id="UP001205919">
    <property type="component" value="Unassembled WGS sequence"/>
</dbReference>
<protein>
    <submittedName>
        <fullName evidence="6">DUF362 domain-containing protein</fullName>
    </submittedName>
</protein>
<evidence type="ECO:0000256" key="3">
    <source>
        <dbReference type="ARBA" id="ARBA00023004"/>
    </source>
</evidence>
<evidence type="ECO:0000256" key="4">
    <source>
        <dbReference type="ARBA" id="ARBA00023014"/>
    </source>
</evidence>
<dbReference type="SUPFAM" id="SSF54862">
    <property type="entry name" value="4Fe-4S ferredoxins"/>
    <property type="match status" value="1"/>
</dbReference>
<evidence type="ECO:0000256" key="2">
    <source>
        <dbReference type="ARBA" id="ARBA00022723"/>
    </source>
</evidence>
<dbReference type="Gene3D" id="3.30.70.20">
    <property type="match status" value="1"/>
</dbReference>
<dbReference type="InterPro" id="IPR017900">
    <property type="entry name" value="4Fe4S_Fe_S_CS"/>
</dbReference>
<dbReference type="EMBL" id="JANFYT010000029">
    <property type="protein sequence ID" value="MCQ4815211.1"/>
    <property type="molecule type" value="Genomic_DNA"/>
</dbReference>
<evidence type="ECO:0000259" key="5">
    <source>
        <dbReference type="PROSITE" id="PS51379"/>
    </source>
</evidence>
<gene>
    <name evidence="6" type="ORF">NE630_12285</name>
</gene>
<dbReference type="Pfam" id="PF12838">
    <property type="entry name" value="Fer4_7"/>
    <property type="match status" value="1"/>
</dbReference>
<reference evidence="6 7" key="1">
    <citation type="submission" date="2022-06" db="EMBL/GenBank/DDBJ databases">
        <title>Isolation of gut microbiota from human fecal samples.</title>
        <authorList>
            <person name="Pamer E.G."/>
            <person name="Barat B."/>
            <person name="Waligurski E."/>
            <person name="Medina S."/>
            <person name="Paddock L."/>
            <person name="Mostad J."/>
        </authorList>
    </citation>
    <scope>NUCLEOTIDE SEQUENCE [LARGE SCALE GENOMIC DNA]</scope>
    <source>
        <strain evidence="6 7">DFI.9.90</strain>
    </source>
</reference>
<organism evidence="6 7">
    <name type="scientific">Cloacibacillus evryensis</name>
    <dbReference type="NCBI Taxonomy" id="508460"/>
    <lineage>
        <taxon>Bacteria</taxon>
        <taxon>Thermotogati</taxon>
        <taxon>Synergistota</taxon>
        <taxon>Synergistia</taxon>
        <taxon>Synergistales</taxon>
        <taxon>Synergistaceae</taxon>
        <taxon>Cloacibacillus</taxon>
    </lineage>
</organism>
<dbReference type="GO" id="GO:0046872">
    <property type="term" value="F:metal ion binding"/>
    <property type="evidence" value="ECO:0007669"/>
    <property type="project" value="UniProtKB-KW"/>
</dbReference>
<comment type="caution">
    <text evidence="6">The sequence shown here is derived from an EMBL/GenBank/DDBJ whole genome shotgun (WGS) entry which is preliminary data.</text>
</comment>
<dbReference type="RefSeq" id="WP_008708977.1">
    <property type="nucleotide sequence ID" value="NZ_CABKQM010000002.1"/>
</dbReference>
<dbReference type="InterPro" id="IPR050157">
    <property type="entry name" value="PSI_iron-sulfur_center"/>
</dbReference>
<keyword evidence="1" id="KW-0004">4Fe-4S</keyword>
<feature type="domain" description="4Fe-4S ferredoxin-type" evidence="5">
    <location>
        <begin position="182"/>
        <end position="209"/>
    </location>
</feature>
<name>A0AAW5K5T3_9BACT</name>
<feature type="domain" description="4Fe-4S ferredoxin-type" evidence="5">
    <location>
        <begin position="210"/>
        <end position="239"/>
    </location>
</feature>
<dbReference type="PROSITE" id="PS51379">
    <property type="entry name" value="4FE4S_FER_2"/>
    <property type="match status" value="2"/>
</dbReference>
<dbReference type="InterPro" id="IPR007160">
    <property type="entry name" value="DUF362"/>
</dbReference>
<evidence type="ECO:0000313" key="7">
    <source>
        <dbReference type="Proteomes" id="UP001205919"/>
    </source>
</evidence>
<evidence type="ECO:0000313" key="6">
    <source>
        <dbReference type="EMBL" id="MCQ4815211.1"/>
    </source>
</evidence>
<dbReference type="InterPro" id="IPR017896">
    <property type="entry name" value="4Fe4S_Fe-S-bd"/>
</dbReference>
<keyword evidence="7" id="KW-1185">Reference proteome</keyword>
<dbReference type="PROSITE" id="PS00198">
    <property type="entry name" value="4FE4S_FER_1"/>
    <property type="match status" value="1"/>
</dbReference>
<dbReference type="GO" id="GO:0051539">
    <property type="term" value="F:4 iron, 4 sulfur cluster binding"/>
    <property type="evidence" value="ECO:0007669"/>
    <property type="project" value="UniProtKB-KW"/>
</dbReference>
<dbReference type="PANTHER" id="PTHR24960">
    <property type="entry name" value="PHOTOSYSTEM I IRON-SULFUR CENTER-RELATED"/>
    <property type="match status" value="1"/>
</dbReference>
<sequence>MPRVYFTGSGKLRSEYDASEAAARLMLAVSEREGIPFGRSVPLKVHFGERGNESFIRPALYDGIIDALLARGVASSFMETSVLYAGPRMRRESHARLAAEHGFTRLPVVIADGEAGESFYEVPIGKKHFKSCNLGAAFRDFSRFVVLSHFKGHRIAGFGGAIKQLSMGFAAKGGKLAMHMGIKPFIFRPLCRRCGLCAANCPVHAIAKDGAYRIDAAKCIGCGACFALCPHKAVSIYTPKSIVHALLRRGDFLERLAEYAYAAALGRRNIYVSYAMNVTANCDCIGKKMSPLIPDIGIFASADPVALDAACLDAAAAAGARFKGRRQLEYAEEIGLGSAKYELISI</sequence>
<keyword evidence="2" id="KW-0479">Metal-binding</keyword>
<keyword evidence="3" id="KW-0408">Iron</keyword>
<evidence type="ECO:0000256" key="1">
    <source>
        <dbReference type="ARBA" id="ARBA00022485"/>
    </source>
</evidence>
<dbReference type="AlphaFoldDB" id="A0AAW5K5T3"/>
<accession>A0AAW5K5T3</accession>
<dbReference type="PANTHER" id="PTHR24960:SF79">
    <property type="entry name" value="PHOTOSYSTEM I IRON-SULFUR CENTER"/>
    <property type="match status" value="1"/>
</dbReference>
<dbReference type="Pfam" id="PF04015">
    <property type="entry name" value="DUF362"/>
    <property type="match status" value="1"/>
</dbReference>
<proteinExistence type="predicted"/>